<feature type="domain" description="Helicase ATP-binding" evidence="13">
    <location>
        <begin position="205"/>
        <end position="371"/>
    </location>
</feature>
<feature type="binding site" evidence="12">
    <location>
        <position position="433"/>
    </location>
    <ligand>
        <name>Zn(2+)</name>
        <dbReference type="ChEBI" id="CHEBI:29105"/>
        <label>1</label>
    </ligand>
</feature>
<evidence type="ECO:0000256" key="4">
    <source>
        <dbReference type="ARBA" id="ARBA00022741"/>
    </source>
</evidence>
<evidence type="ECO:0000256" key="10">
    <source>
        <dbReference type="ARBA" id="ARBA00023235"/>
    </source>
</evidence>
<feature type="domain" description="Helicase C-terminal" evidence="14">
    <location>
        <begin position="441"/>
        <end position="622"/>
    </location>
</feature>
<dbReference type="EC" id="5.6.2.4" evidence="12"/>
<gene>
    <name evidence="12" type="primary">priA</name>
    <name evidence="15" type="ORF">EV148_103336</name>
</gene>
<evidence type="ECO:0000256" key="12">
    <source>
        <dbReference type="HAMAP-Rule" id="MF_00983"/>
    </source>
</evidence>
<dbReference type="PANTHER" id="PTHR30580:SF0">
    <property type="entry name" value="PRIMOSOMAL PROTEIN N"/>
    <property type="match status" value="1"/>
</dbReference>
<dbReference type="FunFam" id="3.40.1440.60:FF:000001">
    <property type="entry name" value="Primosomal protein N"/>
    <property type="match status" value="1"/>
</dbReference>
<dbReference type="InterPro" id="IPR040498">
    <property type="entry name" value="PriA_CRR"/>
</dbReference>
<feature type="binding site" evidence="12">
    <location>
        <position position="439"/>
    </location>
    <ligand>
        <name>Zn(2+)</name>
        <dbReference type="ChEBI" id="CHEBI:29105"/>
        <label>2</label>
    </ligand>
</feature>
<dbReference type="InterPro" id="IPR001650">
    <property type="entry name" value="Helicase_C-like"/>
</dbReference>
<dbReference type="PROSITE" id="PS51192">
    <property type="entry name" value="HELICASE_ATP_BIND_1"/>
    <property type="match status" value="1"/>
</dbReference>
<dbReference type="GO" id="GO:1990077">
    <property type="term" value="C:primosome complex"/>
    <property type="evidence" value="ECO:0007669"/>
    <property type="project" value="UniProtKB-UniRule"/>
</dbReference>
<dbReference type="CDD" id="cd17929">
    <property type="entry name" value="DEXHc_priA"/>
    <property type="match status" value="1"/>
</dbReference>
<keyword evidence="1 12" id="KW-0639">Primosome</keyword>
<dbReference type="PROSITE" id="PS51194">
    <property type="entry name" value="HELICASE_CTER"/>
    <property type="match status" value="1"/>
</dbReference>
<dbReference type="OrthoDB" id="9759544at2"/>
<dbReference type="Gene3D" id="3.40.50.300">
    <property type="entry name" value="P-loop containing nucleotide triphosphate hydrolases"/>
    <property type="match status" value="2"/>
</dbReference>
<dbReference type="SMART" id="SM00487">
    <property type="entry name" value="DEXDc"/>
    <property type="match status" value="1"/>
</dbReference>
<evidence type="ECO:0000259" key="14">
    <source>
        <dbReference type="PROSITE" id="PS51194"/>
    </source>
</evidence>
<feature type="binding site" evidence="12">
    <location>
        <position position="430"/>
    </location>
    <ligand>
        <name>Zn(2+)</name>
        <dbReference type="ChEBI" id="CHEBI:29105"/>
        <label>1</label>
    </ligand>
</feature>
<dbReference type="GO" id="GO:0006269">
    <property type="term" value="P:DNA replication, synthesis of primer"/>
    <property type="evidence" value="ECO:0007669"/>
    <property type="project" value="UniProtKB-KW"/>
</dbReference>
<dbReference type="Proteomes" id="UP000294862">
    <property type="component" value="Unassembled WGS sequence"/>
</dbReference>
<comment type="cofactor">
    <cofactor evidence="12">
        <name>Zn(2+)</name>
        <dbReference type="ChEBI" id="CHEBI:29105"/>
    </cofactor>
    <text evidence="12">Binds 2 zinc ions per subunit.</text>
</comment>
<dbReference type="RefSeq" id="WP_131996497.1">
    <property type="nucleotide sequence ID" value="NZ_SLWQ01000003.1"/>
</dbReference>
<evidence type="ECO:0000256" key="6">
    <source>
        <dbReference type="ARBA" id="ARBA00022806"/>
    </source>
</evidence>
<protein>
    <recommendedName>
        <fullName evidence="12">Replication restart protein PriA</fullName>
    </recommendedName>
    <alternativeName>
        <fullName evidence="12">ATP-dependent DNA helicase PriA</fullName>
        <ecNumber evidence="12">5.6.2.4</ecNumber>
    </alternativeName>
    <alternativeName>
        <fullName evidence="12">DNA 3'-5' helicase PriA</fullName>
    </alternativeName>
</protein>
<dbReference type="GO" id="GO:0016887">
    <property type="term" value="F:ATP hydrolysis activity"/>
    <property type="evidence" value="ECO:0007669"/>
    <property type="project" value="RHEA"/>
</dbReference>
<dbReference type="InterPro" id="IPR011545">
    <property type="entry name" value="DEAD/DEAH_box_helicase_dom"/>
</dbReference>
<reference evidence="15 16" key="1">
    <citation type="journal article" date="2015" name="Stand. Genomic Sci.">
        <title>Genomic Encyclopedia of Bacterial and Archaeal Type Strains, Phase III: the genomes of soil and plant-associated and newly described type strains.</title>
        <authorList>
            <person name="Whitman W.B."/>
            <person name="Woyke T."/>
            <person name="Klenk H.P."/>
            <person name="Zhou Y."/>
            <person name="Lilburn T.G."/>
            <person name="Beck B.J."/>
            <person name="De Vos P."/>
            <person name="Vandamme P."/>
            <person name="Eisen J.A."/>
            <person name="Garrity G."/>
            <person name="Hugenholtz P."/>
            <person name="Kyrpides N.C."/>
        </authorList>
    </citation>
    <scope>NUCLEOTIDE SEQUENCE [LARGE SCALE GENOMIC DNA]</scope>
    <source>
        <strain evidence="15 16">A3</strain>
    </source>
</reference>
<dbReference type="GO" id="GO:0003677">
    <property type="term" value="F:DNA binding"/>
    <property type="evidence" value="ECO:0007669"/>
    <property type="project" value="UniProtKB-UniRule"/>
</dbReference>
<keyword evidence="4 12" id="KW-0547">Nucleotide-binding</keyword>
<keyword evidence="9 12" id="KW-0238">DNA-binding</keyword>
<dbReference type="Pfam" id="PF17764">
    <property type="entry name" value="PriA_3primeBD"/>
    <property type="match status" value="1"/>
</dbReference>
<comment type="catalytic activity">
    <reaction evidence="12">
        <text>Couples ATP hydrolysis with the unwinding of duplex DNA by translocating in the 3'-5' direction.</text>
        <dbReference type="EC" id="5.6.2.4"/>
    </reaction>
</comment>
<evidence type="ECO:0000256" key="8">
    <source>
        <dbReference type="ARBA" id="ARBA00022840"/>
    </source>
</evidence>
<comment type="subunit">
    <text evidence="12">Component of the replication restart primosome.</text>
</comment>
<keyword evidence="7 12" id="KW-0862">Zinc</keyword>
<dbReference type="Pfam" id="PF18319">
    <property type="entry name" value="Zn_ribbon_PriA"/>
    <property type="match status" value="1"/>
</dbReference>
<dbReference type="Gene3D" id="3.40.1440.60">
    <property type="entry name" value="PriA, 3(prime) DNA-binding domain"/>
    <property type="match status" value="1"/>
</dbReference>
<dbReference type="PANTHER" id="PTHR30580">
    <property type="entry name" value="PRIMOSOMAL PROTEIN N"/>
    <property type="match status" value="1"/>
</dbReference>
<dbReference type="EMBL" id="SLWQ01000003">
    <property type="protein sequence ID" value="TCO41416.1"/>
    <property type="molecule type" value="Genomic_DNA"/>
</dbReference>
<dbReference type="FunFam" id="3.40.50.300:FF:000489">
    <property type="entry name" value="Primosome assembly protein PriA"/>
    <property type="match status" value="1"/>
</dbReference>
<keyword evidence="8 12" id="KW-0067">ATP-binding</keyword>
<evidence type="ECO:0000259" key="13">
    <source>
        <dbReference type="PROSITE" id="PS51192"/>
    </source>
</evidence>
<comment type="function">
    <text evidence="12">Initiates the restart of stalled replication forks, which reloads the replicative helicase on sites other than the origin of replication. Recognizes and binds to abandoned replication forks and remodels them to uncover a helicase loading site. Promotes assembly of the primosome at these replication forks.</text>
</comment>
<feature type="binding site" evidence="12">
    <location>
        <position position="457"/>
    </location>
    <ligand>
        <name>Zn(2+)</name>
        <dbReference type="ChEBI" id="CHEBI:29105"/>
        <label>2</label>
    </ligand>
</feature>
<comment type="similarity">
    <text evidence="12">Belongs to the helicase family. PriA subfamily.</text>
</comment>
<evidence type="ECO:0000256" key="1">
    <source>
        <dbReference type="ARBA" id="ARBA00022515"/>
    </source>
</evidence>
<sequence length="723" mass="77539">MTSILRVALPVPLHTLFDYREGAARAAVGSRVRVPFGRRERVGIVTERVDASTLDEARLKVAGEVLDEAPLLGGELLATLRWAARYYQHPLGEVLFAALPTSLRNARALPPGGIAAAELTPAGAAALAAATPRRGTRIASLLEALVAGPLATTRLDALAGAAARRNALARGWIARCRLATPAQAAAASAGPPLNDAQREAAQAVIGAGGGFAPFLLDGVTGSGKTEVYLEIIRDCLARGRQALVLVPEIALTPQALRRFRERLGVDVAALHSGLGEVERARAWLAAARGEAPLVLGTRSAVLVPLARPGVIIVDEEHDGSYKQQEGFRYHARDLALVRAKALGIPVVLGSATPSLESLANVEAKRYRLLRLDQRAGRARPPTLQVVDLRRQRLQHGLARTALEAIAACLARDEQVLVFRNRRGYAPVLLCHDCGWSARCPDCERALTLHKREGRLRCHHCGHEERVPAACPSCSGLALHALGEGTERLEDALGAQFPGVPVVRVDRDTTRGRRLRDALLDSLPEGGARILVGTQMLAKGHDLPHLTLVVVVGVDEGLYSVDFRAGERLGQLVVQVAGRAGRADRPGSVILQTHDPAHPLLEVLLNGGYRALASRLLQERRDAGLPPFVQFALLRAEAPQQDLLDRFLRAAAAAAGRASGVNLHGPLAAPMPRRAGAWRAQILVEAGERAPLQAFLPAWLDAVRALPDERRVRWSIDVDPVDLY</sequence>
<comment type="caution">
    <text evidence="15">The sequence shown here is derived from an EMBL/GenBank/DDBJ whole genome shotgun (WGS) entry which is preliminary data.</text>
</comment>
<dbReference type="Pfam" id="PF00271">
    <property type="entry name" value="Helicase_C"/>
    <property type="match status" value="1"/>
</dbReference>
<name>A0A4R2IBC4_9GAMM</name>
<evidence type="ECO:0000256" key="5">
    <source>
        <dbReference type="ARBA" id="ARBA00022801"/>
    </source>
</evidence>
<keyword evidence="16" id="KW-1185">Reference proteome</keyword>
<feature type="binding site" evidence="12">
    <location>
        <position position="442"/>
    </location>
    <ligand>
        <name>Zn(2+)</name>
        <dbReference type="ChEBI" id="CHEBI:29105"/>
        <label>2</label>
    </ligand>
</feature>
<dbReference type="Pfam" id="PF18074">
    <property type="entry name" value="PriA_C"/>
    <property type="match status" value="1"/>
</dbReference>
<dbReference type="HAMAP" id="MF_00983">
    <property type="entry name" value="PriA"/>
    <property type="match status" value="1"/>
</dbReference>
<evidence type="ECO:0000256" key="2">
    <source>
        <dbReference type="ARBA" id="ARBA00022705"/>
    </source>
</evidence>
<keyword evidence="5 12" id="KW-0378">Hydrolase</keyword>
<dbReference type="AlphaFoldDB" id="A0A4R2IBC4"/>
<evidence type="ECO:0000313" key="15">
    <source>
        <dbReference type="EMBL" id="TCO41416.1"/>
    </source>
</evidence>
<comment type="catalytic activity">
    <reaction evidence="11 12">
        <text>ATP + H2O = ADP + phosphate + H(+)</text>
        <dbReference type="Rhea" id="RHEA:13065"/>
        <dbReference type="ChEBI" id="CHEBI:15377"/>
        <dbReference type="ChEBI" id="CHEBI:15378"/>
        <dbReference type="ChEBI" id="CHEBI:30616"/>
        <dbReference type="ChEBI" id="CHEBI:43474"/>
        <dbReference type="ChEBI" id="CHEBI:456216"/>
        <dbReference type="EC" id="5.6.2.4"/>
    </reaction>
</comment>
<dbReference type="NCBIfam" id="TIGR00595">
    <property type="entry name" value="priA"/>
    <property type="match status" value="1"/>
</dbReference>
<evidence type="ECO:0000256" key="7">
    <source>
        <dbReference type="ARBA" id="ARBA00022833"/>
    </source>
</evidence>
<organism evidence="15 16">
    <name type="scientific">Dokdonella fugitiva</name>
    <dbReference type="NCBI Taxonomy" id="328517"/>
    <lineage>
        <taxon>Bacteria</taxon>
        <taxon>Pseudomonadati</taxon>
        <taxon>Pseudomonadota</taxon>
        <taxon>Gammaproteobacteria</taxon>
        <taxon>Lysobacterales</taxon>
        <taxon>Rhodanobacteraceae</taxon>
        <taxon>Dokdonella</taxon>
    </lineage>
</organism>
<keyword evidence="3 12" id="KW-0479">Metal-binding</keyword>
<dbReference type="GO" id="GO:0043138">
    <property type="term" value="F:3'-5' DNA helicase activity"/>
    <property type="evidence" value="ECO:0007669"/>
    <property type="project" value="UniProtKB-EC"/>
</dbReference>
<keyword evidence="10 12" id="KW-0413">Isomerase</keyword>
<feature type="binding site" evidence="12">
    <location>
        <position position="470"/>
    </location>
    <ligand>
        <name>Zn(2+)</name>
        <dbReference type="ChEBI" id="CHEBI:29105"/>
        <label>1</label>
    </ligand>
</feature>
<dbReference type="GO" id="GO:0008270">
    <property type="term" value="F:zinc ion binding"/>
    <property type="evidence" value="ECO:0007669"/>
    <property type="project" value="UniProtKB-UniRule"/>
</dbReference>
<accession>A0A4R2IBC4</accession>
<dbReference type="InterPro" id="IPR014001">
    <property type="entry name" value="Helicase_ATP-bd"/>
</dbReference>
<evidence type="ECO:0000256" key="9">
    <source>
        <dbReference type="ARBA" id="ARBA00023125"/>
    </source>
</evidence>
<dbReference type="NCBIfam" id="NF004067">
    <property type="entry name" value="PRK05580.1-4"/>
    <property type="match status" value="1"/>
</dbReference>
<dbReference type="CDD" id="cd18804">
    <property type="entry name" value="SF2_C_priA"/>
    <property type="match status" value="1"/>
</dbReference>
<dbReference type="InterPro" id="IPR042115">
    <property type="entry name" value="PriA_3primeBD_sf"/>
</dbReference>
<keyword evidence="2 12" id="KW-0235">DNA replication</keyword>
<dbReference type="SUPFAM" id="SSF52540">
    <property type="entry name" value="P-loop containing nucleoside triphosphate hydrolases"/>
    <property type="match status" value="1"/>
</dbReference>
<evidence type="ECO:0000256" key="11">
    <source>
        <dbReference type="ARBA" id="ARBA00048988"/>
    </source>
</evidence>
<feature type="binding site" evidence="12">
    <location>
        <position position="473"/>
    </location>
    <ligand>
        <name>Zn(2+)</name>
        <dbReference type="ChEBI" id="CHEBI:29105"/>
        <label>1</label>
    </ligand>
</feature>
<dbReference type="InterPro" id="IPR041236">
    <property type="entry name" value="PriA_C"/>
</dbReference>
<dbReference type="GO" id="GO:0005524">
    <property type="term" value="F:ATP binding"/>
    <property type="evidence" value="ECO:0007669"/>
    <property type="project" value="UniProtKB-UniRule"/>
</dbReference>
<dbReference type="GO" id="GO:0006270">
    <property type="term" value="P:DNA replication initiation"/>
    <property type="evidence" value="ECO:0007669"/>
    <property type="project" value="TreeGrafter"/>
</dbReference>
<feature type="binding site" evidence="12">
    <location>
        <position position="460"/>
    </location>
    <ligand>
        <name>Zn(2+)</name>
        <dbReference type="ChEBI" id="CHEBI:29105"/>
        <label>2</label>
    </ligand>
</feature>
<dbReference type="SMART" id="SM00490">
    <property type="entry name" value="HELICc"/>
    <property type="match status" value="1"/>
</dbReference>
<dbReference type="InterPro" id="IPR005259">
    <property type="entry name" value="PriA"/>
</dbReference>
<proteinExistence type="inferred from homology"/>
<dbReference type="InterPro" id="IPR027417">
    <property type="entry name" value="P-loop_NTPase"/>
</dbReference>
<dbReference type="GO" id="GO:0006310">
    <property type="term" value="P:DNA recombination"/>
    <property type="evidence" value="ECO:0007669"/>
    <property type="project" value="InterPro"/>
</dbReference>
<dbReference type="Pfam" id="PF00270">
    <property type="entry name" value="DEAD"/>
    <property type="match status" value="1"/>
</dbReference>
<dbReference type="GO" id="GO:0006302">
    <property type="term" value="P:double-strand break repair"/>
    <property type="evidence" value="ECO:0007669"/>
    <property type="project" value="InterPro"/>
</dbReference>
<evidence type="ECO:0000313" key="16">
    <source>
        <dbReference type="Proteomes" id="UP000294862"/>
    </source>
</evidence>
<dbReference type="InterPro" id="IPR041222">
    <property type="entry name" value="PriA_3primeBD"/>
</dbReference>
<evidence type="ECO:0000256" key="3">
    <source>
        <dbReference type="ARBA" id="ARBA00022723"/>
    </source>
</evidence>
<keyword evidence="6 12" id="KW-0347">Helicase</keyword>